<evidence type="ECO:0000259" key="2">
    <source>
        <dbReference type="PROSITE" id="PS00662"/>
    </source>
</evidence>
<name>A0A1F7X3D1_9BACT</name>
<reference evidence="3 4" key="1">
    <citation type="journal article" date="2016" name="Nat. Commun.">
        <title>Thousands of microbial genomes shed light on interconnected biogeochemical processes in an aquifer system.</title>
        <authorList>
            <person name="Anantharaman K."/>
            <person name="Brown C.T."/>
            <person name="Hug L.A."/>
            <person name="Sharon I."/>
            <person name="Castelle C.J."/>
            <person name="Probst A.J."/>
            <person name="Thomas B.C."/>
            <person name="Singh A."/>
            <person name="Wilkins M.J."/>
            <person name="Karaoz U."/>
            <person name="Brodie E.L."/>
            <person name="Williams K.H."/>
            <person name="Hubbard S.S."/>
            <person name="Banfield J.F."/>
        </authorList>
    </citation>
    <scope>NUCLEOTIDE SEQUENCE [LARGE SCALE GENOMIC DNA]</scope>
</reference>
<dbReference type="InterPro" id="IPR027417">
    <property type="entry name" value="P-loop_NTPase"/>
</dbReference>
<comment type="caution">
    <text evidence="3">The sequence shown here is derived from an EMBL/GenBank/DDBJ whole genome shotgun (WGS) entry which is preliminary data.</text>
</comment>
<dbReference type="Gene3D" id="3.30.450.90">
    <property type="match status" value="1"/>
</dbReference>
<evidence type="ECO:0000313" key="3">
    <source>
        <dbReference type="EMBL" id="OGM09600.1"/>
    </source>
</evidence>
<proteinExistence type="inferred from homology"/>
<dbReference type="Gene3D" id="3.40.50.300">
    <property type="entry name" value="P-loop containing nucleotide triphosphate hydrolases"/>
    <property type="match status" value="1"/>
</dbReference>
<dbReference type="PANTHER" id="PTHR30486">
    <property type="entry name" value="TWITCHING MOTILITY PROTEIN PILT"/>
    <property type="match status" value="1"/>
</dbReference>
<dbReference type="Pfam" id="PF00437">
    <property type="entry name" value="T2SSE"/>
    <property type="match status" value="1"/>
</dbReference>
<dbReference type="AlphaFoldDB" id="A0A1F7X3D1"/>
<dbReference type="EMBL" id="MGFR01000003">
    <property type="protein sequence ID" value="OGM09600.1"/>
    <property type="molecule type" value="Genomic_DNA"/>
</dbReference>
<dbReference type="InterPro" id="IPR001482">
    <property type="entry name" value="T2SS/T4SS_dom"/>
</dbReference>
<accession>A0A1F7X3D1</accession>
<dbReference type="STRING" id="1802479.A2Y68_03110"/>
<dbReference type="GO" id="GO:0005524">
    <property type="term" value="F:ATP binding"/>
    <property type="evidence" value="ECO:0007669"/>
    <property type="project" value="InterPro"/>
</dbReference>
<dbReference type="GO" id="GO:0016887">
    <property type="term" value="F:ATP hydrolysis activity"/>
    <property type="evidence" value="ECO:0007669"/>
    <property type="project" value="InterPro"/>
</dbReference>
<protein>
    <submittedName>
        <fullName evidence="3">Type IV pili twitching motility protein PilT</fullName>
    </submittedName>
</protein>
<dbReference type="Proteomes" id="UP000176778">
    <property type="component" value="Unassembled WGS sequence"/>
</dbReference>
<dbReference type="SUPFAM" id="SSF52540">
    <property type="entry name" value="P-loop containing nucleoside triphosphate hydrolases"/>
    <property type="match status" value="1"/>
</dbReference>
<dbReference type="PROSITE" id="PS00662">
    <property type="entry name" value="T2SP_E"/>
    <property type="match status" value="1"/>
</dbReference>
<gene>
    <name evidence="3" type="ORF">A2Y68_03110</name>
</gene>
<evidence type="ECO:0000256" key="1">
    <source>
        <dbReference type="ARBA" id="ARBA00006611"/>
    </source>
</evidence>
<sequence length="356" mass="39203">MTIKDLLQLTVEKNASDLHVVAGIPPTLRIDGELAPIANEAFLTPDAIAAHLKEVISAEQLERLMVNKEIDFSLAFSDKARFRVNAYTQKGSLAAAFRRIPLIIPEIDNLGLPKILHSFTGLRQGFILVTGPTGHGKSTTLAAMINEINKTRACHVVTIEDPIEFVFRAEKSIISQREMRSDTHSWQVALRSVLREDPDVVLVGEMRDYETIAAALTVAETGHLVFATLHTNSAAQTIDRIVDVFPEEQQSQVRLQLSNVIEAVFSQRLIPALAGGRVVGYEVMLGTTAIRTAIREGKTHQIDSMLQTSQEVGMNTIENSLAALIKDGKISLEVAQSYSLRPEQLTRLVRVPEGIK</sequence>
<comment type="similarity">
    <text evidence="1">Belongs to the GSP E family.</text>
</comment>
<dbReference type="CDD" id="cd01131">
    <property type="entry name" value="PilT"/>
    <property type="match status" value="1"/>
</dbReference>
<organism evidence="3 4">
    <name type="scientific">Candidatus Woesebacteria bacterium RBG_13_46_13</name>
    <dbReference type="NCBI Taxonomy" id="1802479"/>
    <lineage>
        <taxon>Bacteria</taxon>
        <taxon>Candidatus Woeseibacteriota</taxon>
    </lineage>
</organism>
<dbReference type="InterPro" id="IPR050921">
    <property type="entry name" value="T4SS_GSP_E_ATPase"/>
</dbReference>
<dbReference type="InterPro" id="IPR006321">
    <property type="entry name" value="PilT/PilU"/>
</dbReference>
<feature type="domain" description="Bacterial type II secretion system protein E" evidence="2">
    <location>
        <begin position="194"/>
        <end position="208"/>
    </location>
</feature>
<dbReference type="NCBIfam" id="TIGR01420">
    <property type="entry name" value="pilT_fam"/>
    <property type="match status" value="1"/>
</dbReference>
<evidence type="ECO:0000313" key="4">
    <source>
        <dbReference type="Proteomes" id="UP000176778"/>
    </source>
</evidence>